<dbReference type="EMBL" id="DWZH01000035">
    <property type="protein sequence ID" value="HJB09794.1"/>
    <property type="molecule type" value="Genomic_DNA"/>
</dbReference>
<evidence type="ECO:0000256" key="3">
    <source>
        <dbReference type="ARBA" id="ARBA00006001"/>
    </source>
</evidence>
<comment type="catalytic activity">
    <reaction evidence="1 18 19">
        <text>(6R)-NADHX = (6S)-NADHX</text>
        <dbReference type="Rhea" id="RHEA:32215"/>
        <dbReference type="ChEBI" id="CHEBI:64074"/>
        <dbReference type="ChEBI" id="CHEBI:64075"/>
        <dbReference type="EC" id="5.1.99.6"/>
    </reaction>
</comment>
<feature type="binding site" evidence="18">
    <location>
        <position position="160"/>
    </location>
    <ligand>
        <name>K(+)</name>
        <dbReference type="ChEBI" id="CHEBI:29103"/>
    </ligand>
</feature>
<feature type="binding site" evidence="17">
    <location>
        <position position="373"/>
    </location>
    <ligand>
        <name>(6S)-NADPHX</name>
        <dbReference type="ChEBI" id="CHEBI:64076"/>
    </ligand>
</feature>
<dbReference type="GO" id="GO:0110051">
    <property type="term" value="P:metabolite repair"/>
    <property type="evidence" value="ECO:0007669"/>
    <property type="project" value="TreeGrafter"/>
</dbReference>
<gene>
    <name evidence="17" type="primary">nnrD</name>
    <name evidence="18" type="synonym">nnrE</name>
    <name evidence="23" type="ORF">H9786_04565</name>
</gene>
<keyword evidence="10 17" id="KW-0520">NAD</keyword>
<dbReference type="AlphaFoldDB" id="A0A9D2LC28"/>
<comment type="catalytic activity">
    <reaction evidence="2 18 19">
        <text>(6R)-NADPHX = (6S)-NADPHX</text>
        <dbReference type="Rhea" id="RHEA:32227"/>
        <dbReference type="ChEBI" id="CHEBI:64076"/>
        <dbReference type="ChEBI" id="CHEBI:64077"/>
        <dbReference type="EC" id="5.1.99.6"/>
    </reaction>
</comment>
<evidence type="ECO:0000256" key="18">
    <source>
        <dbReference type="HAMAP-Rule" id="MF_01966"/>
    </source>
</evidence>
<evidence type="ECO:0000256" key="17">
    <source>
        <dbReference type="HAMAP-Rule" id="MF_01965"/>
    </source>
</evidence>
<evidence type="ECO:0000259" key="22">
    <source>
        <dbReference type="PROSITE" id="PS51385"/>
    </source>
</evidence>
<feature type="compositionally biased region" description="Polar residues" evidence="20">
    <location>
        <begin position="40"/>
        <end position="53"/>
    </location>
</feature>
<feature type="binding site" evidence="18">
    <location>
        <position position="196"/>
    </location>
    <ligand>
        <name>K(+)</name>
        <dbReference type="ChEBI" id="CHEBI:29103"/>
    </ligand>
</feature>
<keyword evidence="8 17" id="KW-0521">NADP</keyword>
<dbReference type="InterPro" id="IPR000631">
    <property type="entry name" value="CARKD"/>
</dbReference>
<dbReference type="EC" id="5.1.99.6" evidence="19"/>
<reference evidence="23" key="1">
    <citation type="journal article" date="2021" name="PeerJ">
        <title>Extensive microbial diversity within the chicken gut microbiome revealed by metagenomics and culture.</title>
        <authorList>
            <person name="Gilroy R."/>
            <person name="Ravi A."/>
            <person name="Getino M."/>
            <person name="Pursley I."/>
            <person name="Horton D.L."/>
            <person name="Alikhan N.F."/>
            <person name="Baker D."/>
            <person name="Gharbi K."/>
            <person name="Hall N."/>
            <person name="Watson M."/>
            <person name="Adriaenssens E.M."/>
            <person name="Foster-Nyarko E."/>
            <person name="Jarju S."/>
            <person name="Secka A."/>
            <person name="Antonio M."/>
            <person name="Oren A."/>
            <person name="Chaudhuri R.R."/>
            <person name="La Ragione R."/>
            <person name="Hildebrand F."/>
            <person name="Pallen M.J."/>
        </authorList>
    </citation>
    <scope>NUCLEOTIDE SEQUENCE</scope>
    <source>
        <strain evidence="23">ChiHjej13B12-24818</strain>
    </source>
</reference>
<dbReference type="Pfam" id="PF03853">
    <property type="entry name" value="YjeF_N"/>
    <property type="match status" value="1"/>
</dbReference>
<dbReference type="HAMAP" id="MF_01966">
    <property type="entry name" value="NADHX_epimerase"/>
    <property type="match status" value="1"/>
</dbReference>
<comment type="cofactor">
    <cofactor evidence="17">
        <name>Mg(2+)</name>
        <dbReference type="ChEBI" id="CHEBI:18420"/>
    </cofactor>
</comment>
<dbReference type="Proteomes" id="UP000823823">
    <property type="component" value="Unassembled WGS sequence"/>
</dbReference>
<comment type="caution">
    <text evidence="18">Lacks conserved residue(s) required for the propagation of feature annotation.</text>
</comment>
<dbReference type="PROSITE" id="PS51385">
    <property type="entry name" value="YJEF_N"/>
    <property type="match status" value="1"/>
</dbReference>
<feature type="binding site" evidence="17">
    <location>
        <begin position="460"/>
        <end position="464"/>
    </location>
    <ligand>
        <name>AMP</name>
        <dbReference type="ChEBI" id="CHEBI:456215"/>
    </ligand>
</feature>
<evidence type="ECO:0000256" key="5">
    <source>
        <dbReference type="ARBA" id="ARBA00022723"/>
    </source>
</evidence>
<evidence type="ECO:0000256" key="16">
    <source>
        <dbReference type="ARBA" id="ARBA00049209"/>
    </source>
</evidence>
<protein>
    <recommendedName>
        <fullName evidence="19">Bifunctional NAD(P)H-hydrate repair enzyme</fullName>
    </recommendedName>
    <alternativeName>
        <fullName evidence="19">Nicotinamide nucleotide repair protein</fullName>
    </alternativeName>
    <domain>
        <recommendedName>
            <fullName evidence="19">ADP-dependent (S)-NAD(P)H-hydrate dehydratase</fullName>
            <ecNumber evidence="19">4.2.1.136</ecNumber>
        </recommendedName>
        <alternativeName>
            <fullName evidence="19">ADP-dependent NAD(P)HX dehydratase</fullName>
        </alternativeName>
    </domain>
    <domain>
        <recommendedName>
            <fullName evidence="19">NAD(P)H-hydrate epimerase</fullName>
            <ecNumber evidence="19">5.1.99.6</ecNumber>
        </recommendedName>
    </domain>
</protein>
<evidence type="ECO:0000256" key="15">
    <source>
        <dbReference type="ARBA" id="ARBA00048238"/>
    </source>
</evidence>
<evidence type="ECO:0000256" key="6">
    <source>
        <dbReference type="ARBA" id="ARBA00022741"/>
    </source>
</evidence>
<keyword evidence="7 17" id="KW-0067">ATP-binding</keyword>
<dbReference type="PANTHER" id="PTHR12592">
    <property type="entry name" value="ATP-DEPENDENT (S)-NAD(P)H-HYDRATE DEHYDRATASE FAMILY MEMBER"/>
    <property type="match status" value="1"/>
</dbReference>
<comment type="function">
    <text evidence="17">Catalyzes the dehydration of the S-form of NAD(P)HX at the expense of ADP, which is converted to AMP. Together with NAD(P)HX epimerase, which catalyzes the epimerization of the S- and R-forms, the enzyme allows the repair of both epimers of NAD(P)HX, a damaged form of NAD(P)H that is a result of enzymatic or heat-dependent hydration.</text>
</comment>
<comment type="similarity">
    <text evidence="17">Belongs to the NnrD/CARKD family.</text>
</comment>
<feature type="binding site" evidence="17">
    <location>
        <position position="491"/>
    </location>
    <ligand>
        <name>(6S)-NADPHX</name>
        <dbReference type="ChEBI" id="CHEBI:64076"/>
    </ligand>
</feature>
<comment type="similarity">
    <text evidence="18">Belongs to the NnrE/AIBP family.</text>
</comment>
<feature type="region of interest" description="Disordered" evidence="20">
    <location>
        <begin position="332"/>
        <end position="351"/>
    </location>
</feature>
<dbReference type="GO" id="GO:0046496">
    <property type="term" value="P:nicotinamide nucleotide metabolic process"/>
    <property type="evidence" value="ECO:0007669"/>
    <property type="project" value="UniProtKB-UniRule"/>
</dbReference>
<evidence type="ECO:0000256" key="4">
    <source>
        <dbReference type="ARBA" id="ARBA00009524"/>
    </source>
</evidence>
<dbReference type="GO" id="GO:0005524">
    <property type="term" value="F:ATP binding"/>
    <property type="evidence" value="ECO:0007669"/>
    <property type="project" value="UniProtKB-UniRule"/>
</dbReference>
<evidence type="ECO:0000256" key="1">
    <source>
        <dbReference type="ARBA" id="ARBA00000013"/>
    </source>
</evidence>
<feature type="compositionally biased region" description="Low complexity" evidence="20">
    <location>
        <begin position="337"/>
        <end position="346"/>
    </location>
</feature>
<comment type="similarity">
    <text evidence="4 19">In the C-terminal section; belongs to the NnrD/CARKD family.</text>
</comment>
<feature type="binding site" evidence="18">
    <location>
        <begin position="164"/>
        <end position="170"/>
    </location>
    <ligand>
        <name>(6S)-NADPHX</name>
        <dbReference type="ChEBI" id="CHEBI:64076"/>
    </ligand>
</feature>
<comment type="subunit">
    <text evidence="17">Homotetramer.</text>
</comment>
<feature type="binding site" evidence="18">
    <location>
        <position position="95"/>
    </location>
    <ligand>
        <name>K(+)</name>
        <dbReference type="ChEBI" id="CHEBI:29103"/>
    </ligand>
</feature>
<sequence>MIHGFGAAAIRAAERPLLDAGEPLMLRAAQALADRIRVHLTSNVQRPRPSSGSGPYADAVTGAPHADTAGTAAGSSDAPAPSAQRVLLLAGSGANGGDGLHAAAALRRDGVDIEAIAVSDTVHDGGATAFTEADGTIHQLNDLDQPRLSDLVRTADLVVDAILGIGGRPQIPAHLTELLRTVRDHGVPVIAVDLPSFLDATTGAAAEGALVAVETITFGAVKAGLLLPAGTELAGTLHLADIGLEPSLTAQRPDVLRLTDADVQQLWPRPGRDATKYSRGVVTVAAGSSAFPGAAVLASAGAARTGAGMVRCVAPAPVLDLVLRTRPEIIGHRAPDADAPPGAADASGHETAGRPAIDLEQIGRTHALVVGSGMPPQDPRARAGVELLLIGTGELERGVIDAGGLDTLTGDDRFGPHVILTPHGGEAARLARRLDIDPRRPVAELASALAARTGATVLHKGAVTVIAPGDGGPLRTQDDATSQLATAGTGDVLAGMLGALLAAGLPGPDAAALGALLHGRAGRCASRDGLMPLVALDVADHLPRTLAAILADATP</sequence>
<evidence type="ECO:0000256" key="14">
    <source>
        <dbReference type="ARBA" id="ARBA00025153"/>
    </source>
</evidence>
<dbReference type="HAMAP" id="MF_01965">
    <property type="entry name" value="NADHX_dehydratase"/>
    <property type="match status" value="1"/>
</dbReference>
<dbReference type="PROSITE" id="PS01050">
    <property type="entry name" value="YJEF_C_2"/>
    <property type="match status" value="1"/>
</dbReference>
<evidence type="ECO:0000256" key="20">
    <source>
        <dbReference type="SAM" id="MobiDB-lite"/>
    </source>
</evidence>
<evidence type="ECO:0000256" key="2">
    <source>
        <dbReference type="ARBA" id="ARBA00000909"/>
    </source>
</evidence>
<evidence type="ECO:0000256" key="11">
    <source>
        <dbReference type="ARBA" id="ARBA00023235"/>
    </source>
</evidence>
<dbReference type="Gene3D" id="3.40.50.10260">
    <property type="entry name" value="YjeF N-terminal domain"/>
    <property type="match status" value="1"/>
</dbReference>
<dbReference type="PANTHER" id="PTHR12592:SF0">
    <property type="entry name" value="ATP-DEPENDENT (S)-NAD(P)H-HYDRATE DEHYDRATASE"/>
    <property type="match status" value="1"/>
</dbReference>
<dbReference type="InterPro" id="IPR017953">
    <property type="entry name" value="Carbohydrate_kinase_pred_CS"/>
</dbReference>
<dbReference type="InterPro" id="IPR004443">
    <property type="entry name" value="YjeF_N_dom"/>
</dbReference>
<keyword evidence="13" id="KW-0511">Multifunctional enzyme</keyword>
<dbReference type="GO" id="GO:0046872">
    <property type="term" value="F:metal ion binding"/>
    <property type="evidence" value="ECO:0007669"/>
    <property type="project" value="UniProtKB-UniRule"/>
</dbReference>
<comment type="function">
    <text evidence="14 19">Bifunctional enzyme that catalyzes the epimerization of the S- and R-forms of NAD(P)HX and the dehydration of the S-form of NAD(P)HX at the expense of ADP, which is converted to AMP. This allows the repair of both epimers of NAD(P)HX, a damaged form of NAD(P)H that is a result of enzymatic or heat-dependent hydration.</text>
</comment>
<dbReference type="CDD" id="cd01171">
    <property type="entry name" value="YXKO-related"/>
    <property type="match status" value="1"/>
</dbReference>
<evidence type="ECO:0000256" key="7">
    <source>
        <dbReference type="ARBA" id="ARBA00022840"/>
    </source>
</evidence>
<evidence type="ECO:0000256" key="12">
    <source>
        <dbReference type="ARBA" id="ARBA00023239"/>
    </source>
</evidence>
<comment type="cofactor">
    <cofactor evidence="18 19">
        <name>K(+)</name>
        <dbReference type="ChEBI" id="CHEBI:29103"/>
    </cofactor>
    <text evidence="18 19">Binds 1 potassium ion per subunit.</text>
</comment>
<comment type="catalytic activity">
    <reaction evidence="16 17 19">
        <text>(6S)-NADPHX + ADP = AMP + phosphate + NADPH + H(+)</text>
        <dbReference type="Rhea" id="RHEA:32235"/>
        <dbReference type="ChEBI" id="CHEBI:15378"/>
        <dbReference type="ChEBI" id="CHEBI:43474"/>
        <dbReference type="ChEBI" id="CHEBI:57783"/>
        <dbReference type="ChEBI" id="CHEBI:64076"/>
        <dbReference type="ChEBI" id="CHEBI:456215"/>
        <dbReference type="ChEBI" id="CHEBI:456216"/>
        <dbReference type="EC" id="4.2.1.136"/>
    </reaction>
</comment>
<accession>A0A9D2LC28</accession>
<evidence type="ECO:0000256" key="8">
    <source>
        <dbReference type="ARBA" id="ARBA00022857"/>
    </source>
</evidence>
<evidence type="ECO:0000313" key="24">
    <source>
        <dbReference type="Proteomes" id="UP000823823"/>
    </source>
</evidence>
<dbReference type="InterPro" id="IPR029056">
    <property type="entry name" value="Ribokinase-like"/>
</dbReference>
<proteinExistence type="inferred from homology"/>
<dbReference type="SUPFAM" id="SSF53613">
    <property type="entry name" value="Ribokinase-like"/>
    <property type="match status" value="1"/>
</dbReference>
<feature type="domain" description="YjeF C-terminal" evidence="21">
    <location>
        <begin position="259"/>
        <end position="549"/>
    </location>
</feature>
<dbReference type="InterPro" id="IPR036652">
    <property type="entry name" value="YjeF_N_dom_sf"/>
</dbReference>
<dbReference type="GO" id="GO:0052855">
    <property type="term" value="F:ADP-dependent NAD(P)H-hydrate dehydratase activity"/>
    <property type="evidence" value="ECO:0007669"/>
    <property type="project" value="UniProtKB-UniRule"/>
</dbReference>
<dbReference type="Pfam" id="PF01256">
    <property type="entry name" value="Carb_kinase"/>
    <property type="match status" value="1"/>
</dbReference>
<dbReference type="SUPFAM" id="SSF64153">
    <property type="entry name" value="YjeF N-terminal domain-like"/>
    <property type="match status" value="1"/>
</dbReference>
<name>A0A9D2LC28_9MICO</name>
<keyword evidence="11 18" id="KW-0413">Isomerase</keyword>
<dbReference type="Gene3D" id="3.40.1190.20">
    <property type="match status" value="1"/>
</dbReference>
<evidence type="ECO:0000313" key="23">
    <source>
        <dbReference type="EMBL" id="HJB09794.1"/>
    </source>
</evidence>
<keyword evidence="5 18" id="KW-0479">Metal-binding</keyword>
<dbReference type="PIRSF" id="PIRSF017184">
    <property type="entry name" value="Nnr"/>
    <property type="match status" value="1"/>
</dbReference>
<comment type="catalytic activity">
    <reaction evidence="15 17 19">
        <text>(6S)-NADHX + ADP = AMP + phosphate + NADH + H(+)</text>
        <dbReference type="Rhea" id="RHEA:32223"/>
        <dbReference type="ChEBI" id="CHEBI:15378"/>
        <dbReference type="ChEBI" id="CHEBI:43474"/>
        <dbReference type="ChEBI" id="CHEBI:57945"/>
        <dbReference type="ChEBI" id="CHEBI:64074"/>
        <dbReference type="ChEBI" id="CHEBI:456215"/>
        <dbReference type="ChEBI" id="CHEBI:456216"/>
        <dbReference type="EC" id="4.2.1.136"/>
    </reaction>
</comment>
<keyword evidence="6 17" id="KW-0547">Nucleotide-binding</keyword>
<feature type="binding site" evidence="17">
    <location>
        <position position="423"/>
    </location>
    <ligand>
        <name>(6S)-NADPHX</name>
        <dbReference type="ChEBI" id="CHEBI:64076"/>
    </ligand>
</feature>
<evidence type="ECO:0000256" key="9">
    <source>
        <dbReference type="ARBA" id="ARBA00022958"/>
    </source>
</evidence>
<dbReference type="GO" id="GO:0052856">
    <property type="term" value="F:NAD(P)HX epimerase activity"/>
    <property type="evidence" value="ECO:0007669"/>
    <property type="project" value="UniProtKB-UniRule"/>
</dbReference>
<dbReference type="EC" id="4.2.1.136" evidence="19"/>
<evidence type="ECO:0000256" key="10">
    <source>
        <dbReference type="ARBA" id="ARBA00023027"/>
    </source>
</evidence>
<feature type="domain" description="YjeF N-terminal" evidence="22">
    <location>
        <begin position="10"/>
        <end position="250"/>
    </location>
</feature>
<feature type="binding site" evidence="17">
    <location>
        <position position="490"/>
    </location>
    <ligand>
        <name>AMP</name>
        <dbReference type="ChEBI" id="CHEBI:456215"/>
    </ligand>
</feature>
<evidence type="ECO:0000256" key="19">
    <source>
        <dbReference type="PIRNR" id="PIRNR017184"/>
    </source>
</evidence>
<comment type="function">
    <text evidence="18">Catalyzes the epimerization of the S- and R-forms of NAD(P)HX, a damaged form of NAD(P)H that is a result of enzymatic or heat-dependent hydration. This is a prerequisite for the S-specific NAD(P)H-hydrate dehydratase to allow the repair of both epimers of NAD(P)HX.</text>
</comment>
<evidence type="ECO:0000259" key="21">
    <source>
        <dbReference type="PROSITE" id="PS51383"/>
    </source>
</evidence>
<feature type="region of interest" description="Disordered" evidence="20">
    <location>
        <begin position="40"/>
        <end position="79"/>
    </location>
</feature>
<feature type="binding site" evidence="18">
    <location>
        <position position="193"/>
    </location>
    <ligand>
        <name>(6S)-NADPHX</name>
        <dbReference type="ChEBI" id="CHEBI:64076"/>
    </ligand>
</feature>
<organism evidence="23 24">
    <name type="scientific">Candidatus Brachybacterium merdavium</name>
    <dbReference type="NCBI Taxonomy" id="2838513"/>
    <lineage>
        <taxon>Bacteria</taxon>
        <taxon>Bacillati</taxon>
        <taxon>Actinomycetota</taxon>
        <taxon>Actinomycetes</taxon>
        <taxon>Micrococcales</taxon>
        <taxon>Dermabacteraceae</taxon>
        <taxon>Brachybacterium</taxon>
    </lineage>
</organism>
<feature type="binding site" evidence="17">
    <location>
        <position position="294"/>
    </location>
    <ligand>
        <name>(6S)-NADPHX</name>
        <dbReference type="ChEBI" id="CHEBI:64076"/>
    </ligand>
</feature>
<dbReference type="PROSITE" id="PS51383">
    <property type="entry name" value="YJEF_C_3"/>
    <property type="match status" value="1"/>
</dbReference>
<comment type="caution">
    <text evidence="23">The sequence shown here is derived from an EMBL/GenBank/DDBJ whole genome shotgun (WGS) entry which is preliminary data.</text>
</comment>
<comment type="similarity">
    <text evidence="3 19">In the N-terminal section; belongs to the NnrE/AIBP family.</text>
</comment>
<keyword evidence="9 18" id="KW-0630">Potassium</keyword>
<reference evidence="23" key="2">
    <citation type="submission" date="2021-04" db="EMBL/GenBank/DDBJ databases">
        <authorList>
            <person name="Gilroy R."/>
        </authorList>
    </citation>
    <scope>NUCLEOTIDE SEQUENCE</scope>
    <source>
        <strain evidence="23">ChiHjej13B12-24818</strain>
    </source>
</reference>
<keyword evidence="12 17" id="KW-0456">Lyase</keyword>
<dbReference type="InterPro" id="IPR030677">
    <property type="entry name" value="Nnr"/>
</dbReference>
<feature type="binding site" evidence="18">
    <location>
        <begin position="94"/>
        <end position="98"/>
    </location>
    <ligand>
        <name>(6S)-NADPHX</name>
        <dbReference type="ChEBI" id="CHEBI:64076"/>
    </ligand>
</feature>
<evidence type="ECO:0000256" key="13">
    <source>
        <dbReference type="ARBA" id="ARBA00023268"/>
    </source>
</evidence>
<dbReference type="NCBIfam" id="TIGR00196">
    <property type="entry name" value="yjeF_cterm"/>
    <property type="match status" value="1"/>
</dbReference>
<feature type="compositionally biased region" description="Low complexity" evidence="20">
    <location>
        <begin position="66"/>
        <end position="79"/>
    </location>
</feature>